<dbReference type="Proteomes" id="UP000053144">
    <property type="component" value="Chromosome 3"/>
</dbReference>
<proteinExistence type="predicted"/>
<gene>
    <name evidence="2" type="ORF">LR48_Vigan03g180300</name>
</gene>
<feature type="compositionally biased region" description="Polar residues" evidence="1">
    <location>
        <begin position="121"/>
        <end position="131"/>
    </location>
</feature>
<sequence>MGCHPKYDIFHSLLSLSGVEEVFDYLNLVMEGLDFIAAGPLSKLLNISVLWCKAMCFTFNLALQTANGGQWQQLKVGIFAVTLRQILKCSHQLLDARSNTGVLPKRTNVNENERTPIPNVQGKTNESKPNANSRRERTFTRSTTENRTFTCQAERLMMIVHRKRNAERLNSAKDERSSRTNANARPKAEAMMNERYRANVQQLER</sequence>
<feature type="compositionally biased region" description="Basic and acidic residues" evidence="1">
    <location>
        <begin position="166"/>
        <end position="178"/>
    </location>
</feature>
<reference evidence="3" key="1">
    <citation type="journal article" date="2015" name="Proc. Natl. Acad. Sci. U.S.A.">
        <title>Genome sequencing of adzuki bean (Vigna angularis) provides insight into high starch and low fat accumulation and domestication.</title>
        <authorList>
            <person name="Yang K."/>
            <person name="Tian Z."/>
            <person name="Chen C."/>
            <person name="Luo L."/>
            <person name="Zhao B."/>
            <person name="Wang Z."/>
            <person name="Yu L."/>
            <person name="Li Y."/>
            <person name="Sun Y."/>
            <person name="Li W."/>
            <person name="Chen Y."/>
            <person name="Li Y."/>
            <person name="Zhang Y."/>
            <person name="Ai D."/>
            <person name="Zhao J."/>
            <person name="Shang C."/>
            <person name="Ma Y."/>
            <person name="Wu B."/>
            <person name="Wang M."/>
            <person name="Gao L."/>
            <person name="Sun D."/>
            <person name="Zhang P."/>
            <person name="Guo F."/>
            <person name="Wang W."/>
            <person name="Li Y."/>
            <person name="Wang J."/>
            <person name="Varshney R.K."/>
            <person name="Wang J."/>
            <person name="Ling H.Q."/>
            <person name="Wan P."/>
        </authorList>
    </citation>
    <scope>NUCLEOTIDE SEQUENCE</scope>
    <source>
        <strain evidence="3">cv. Jingnong 6</strain>
    </source>
</reference>
<name>A0A0L9U6M3_PHAAN</name>
<dbReference type="AlphaFoldDB" id="A0A0L9U6M3"/>
<dbReference type="Gramene" id="KOM38421">
    <property type="protein sequence ID" value="KOM38421"/>
    <property type="gene ID" value="LR48_Vigan03g180300"/>
</dbReference>
<protein>
    <submittedName>
        <fullName evidence="2">Uncharacterized protein</fullName>
    </submittedName>
</protein>
<dbReference type="EMBL" id="CM003373">
    <property type="protein sequence ID" value="KOM38421.1"/>
    <property type="molecule type" value="Genomic_DNA"/>
</dbReference>
<accession>A0A0L9U6M3</accession>
<organism evidence="2 3">
    <name type="scientific">Phaseolus angularis</name>
    <name type="common">Azuki bean</name>
    <name type="synonym">Vigna angularis</name>
    <dbReference type="NCBI Taxonomy" id="3914"/>
    <lineage>
        <taxon>Eukaryota</taxon>
        <taxon>Viridiplantae</taxon>
        <taxon>Streptophyta</taxon>
        <taxon>Embryophyta</taxon>
        <taxon>Tracheophyta</taxon>
        <taxon>Spermatophyta</taxon>
        <taxon>Magnoliopsida</taxon>
        <taxon>eudicotyledons</taxon>
        <taxon>Gunneridae</taxon>
        <taxon>Pentapetalae</taxon>
        <taxon>rosids</taxon>
        <taxon>fabids</taxon>
        <taxon>Fabales</taxon>
        <taxon>Fabaceae</taxon>
        <taxon>Papilionoideae</taxon>
        <taxon>50 kb inversion clade</taxon>
        <taxon>NPAAA clade</taxon>
        <taxon>indigoferoid/millettioid clade</taxon>
        <taxon>Phaseoleae</taxon>
        <taxon>Vigna</taxon>
    </lineage>
</organism>
<evidence type="ECO:0000313" key="3">
    <source>
        <dbReference type="Proteomes" id="UP000053144"/>
    </source>
</evidence>
<feature type="region of interest" description="Disordered" evidence="1">
    <location>
        <begin position="164"/>
        <end position="192"/>
    </location>
</feature>
<evidence type="ECO:0000313" key="2">
    <source>
        <dbReference type="EMBL" id="KOM38421.1"/>
    </source>
</evidence>
<feature type="region of interest" description="Disordered" evidence="1">
    <location>
        <begin position="104"/>
        <end position="143"/>
    </location>
</feature>
<evidence type="ECO:0000256" key="1">
    <source>
        <dbReference type="SAM" id="MobiDB-lite"/>
    </source>
</evidence>